<dbReference type="InterPro" id="IPR017871">
    <property type="entry name" value="ABC_transporter-like_CS"/>
</dbReference>
<dbReference type="PANTHER" id="PTHR43776">
    <property type="entry name" value="TRANSPORT ATP-BINDING PROTEIN"/>
    <property type="match status" value="1"/>
</dbReference>
<evidence type="ECO:0000256" key="1">
    <source>
        <dbReference type="ARBA" id="ARBA00005417"/>
    </source>
</evidence>
<dbReference type="NCBIfam" id="TIGR01727">
    <property type="entry name" value="oligo_HPY"/>
    <property type="match status" value="1"/>
</dbReference>
<comment type="similarity">
    <text evidence="1">Belongs to the ABC transporter superfamily.</text>
</comment>
<organism evidence="6 7">
    <name type="scientific">Sporosarcina luteola</name>
    <dbReference type="NCBI Taxonomy" id="582850"/>
    <lineage>
        <taxon>Bacteria</taxon>
        <taxon>Bacillati</taxon>
        <taxon>Bacillota</taxon>
        <taxon>Bacilli</taxon>
        <taxon>Bacillales</taxon>
        <taxon>Caryophanaceae</taxon>
        <taxon>Sporosarcina</taxon>
    </lineage>
</organism>
<dbReference type="OrthoDB" id="9802264at2"/>
<keyword evidence="4 6" id="KW-0067">ATP-binding</keyword>
<dbReference type="RefSeq" id="WP_147055579.1">
    <property type="nucleotide sequence ID" value="NZ_BJYL01000009.1"/>
</dbReference>
<dbReference type="InterPro" id="IPR013563">
    <property type="entry name" value="Oligopep_ABC_C"/>
</dbReference>
<dbReference type="InterPro" id="IPR003593">
    <property type="entry name" value="AAA+_ATPase"/>
</dbReference>
<accession>A0A511Z4W3</accession>
<dbReference type="Proteomes" id="UP000321901">
    <property type="component" value="Unassembled WGS sequence"/>
</dbReference>
<evidence type="ECO:0000313" key="7">
    <source>
        <dbReference type="Proteomes" id="UP000321901"/>
    </source>
</evidence>
<dbReference type="SUPFAM" id="SSF52540">
    <property type="entry name" value="P-loop containing nucleoside triphosphate hydrolases"/>
    <property type="match status" value="1"/>
</dbReference>
<dbReference type="GO" id="GO:0055085">
    <property type="term" value="P:transmembrane transport"/>
    <property type="evidence" value="ECO:0007669"/>
    <property type="project" value="UniProtKB-ARBA"/>
</dbReference>
<protein>
    <submittedName>
        <fullName evidence="6">ABC transporter ATP-binding protein</fullName>
    </submittedName>
</protein>
<evidence type="ECO:0000256" key="4">
    <source>
        <dbReference type="ARBA" id="ARBA00022840"/>
    </source>
</evidence>
<dbReference type="InterPro" id="IPR027417">
    <property type="entry name" value="P-loop_NTPase"/>
</dbReference>
<dbReference type="AlphaFoldDB" id="A0A511Z4W3"/>
<dbReference type="CDD" id="cd03257">
    <property type="entry name" value="ABC_NikE_OppD_transporters"/>
    <property type="match status" value="1"/>
</dbReference>
<dbReference type="PROSITE" id="PS50893">
    <property type="entry name" value="ABC_TRANSPORTER_2"/>
    <property type="match status" value="1"/>
</dbReference>
<sequence length="352" mass="39449">MVTNQEHPPLLTVEGLKKHFELTEGFGKKKLLKAVDGIDFTVLAGETLGIVGESGCGKSTTGNLLINLLEKTEGKIIFNGKDMDSLTKEEVRKSRADIQMIFQDPFSSLNPRMRVVDIIAEPLRTHTKMKRNEIREEVFKLMDAVGLDRTYGKRFPHEFSGGQRQRIGIARAIALRPKLIICDEPVSALDVSIQAQILNLLIKLQKEYKLTFIFIAHGLPAVKYISDRIAVMYLGKIVEITTKAQLFDKPMHPYTVSLVSAVPLPDPYIRDRERVILEGDIPSNVDIPSGCRFRTRCPYAEKKCELVEPELVELEAGHFAACHFPLNTDASTMLSGEEGMENHEGIFANETN</sequence>
<gene>
    <name evidence="6" type="ORF">SLU01_07960</name>
</gene>
<keyword evidence="3" id="KW-0547">Nucleotide-binding</keyword>
<name>A0A511Z4W3_9BACL</name>
<evidence type="ECO:0000259" key="5">
    <source>
        <dbReference type="PROSITE" id="PS50893"/>
    </source>
</evidence>
<reference evidence="6 7" key="1">
    <citation type="submission" date="2019-07" db="EMBL/GenBank/DDBJ databases">
        <title>Whole genome shotgun sequence of Sporosarcina luteola NBRC 105378.</title>
        <authorList>
            <person name="Hosoyama A."/>
            <person name="Uohara A."/>
            <person name="Ohji S."/>
            <person name="Ichikawa N."/>
        </authorList>
    </citation>
    <scope>NUCLEOTIDE SEQUENCE [LARGE SCALE GENOMIC DNA]</scope>
    <source>
        <strain evidence="6 7">NBRC 105378</strain>
    </source>
</reference>
<dbReference type="PROSITE" id="PS00211">
    <property type="entry name" value="ABC_TRANSPORTER_1"/>
    <property type="match status" value="1"/>
</dbReference>
<keyword evidence="2" id="KW-0813">Transport</keyword>
<comment type="caution">
    <text evidence="6">The sequence shown here is derived from an EMBL/GenBank/DDBJ whole genome shotgun (WGS) entry which is preliminary data.</text>
</comment>
<feature type="domain" description="ABC transporter" evidence="5">
    <location>
        <begin position="11"/>
        <end position="259"/>
    </location>
</feature>
<dbReference type="InterPro" id="IPR050319">
    <property type="entry name" value="ABC_transp_ATP-bind"/>
</dbReference>
<dbReference type="Gene3D" id="3.40.50.300">
    <property type="entry name" value="P-loop containing nucleotide triphosphate hydrolases"/>
    <property type="match status" value="1"/>
</dbReference>
<dbReference type="GO" id="GO:0005524">
    <property type="term" value="F:ATP binding"/>
    <property type="evidence" value="ECO:0007669"/>
    <property type="project" value="UniProtKB-KW"/>
</dbReference>
<evidence type="ECO:0000256" key="3">
    <source>
        <dbReference type="ARBA" id="ARBA00022741"/>
    </source>
</evidence>
<dbReference type="EMBL" id="BJYL01000009">
    <property type="protein sequence ID" value="GEN82484.1"/>
    <property type="molecule type" value="Genomic_DNA"/>
</dbReference>
<dbReference type="Pfam" id="PF08352">
    <property type="entry name" value="oligo_HPY"/>
    <property type="match status" value="1"/>
</dbReference>
<evidence type="ECO:0000256" key="2">
    <source>
        <dbReference type="ARBA" id="ARBA00022448"/>
    </source>
</evidence>
<dbReference type="InterPro" id="IPR003439">
    <property type="entry name" value="ABC_transporter-like_ATP-bd"/>
</dbReference>
<proteinExistence type="inferred from homology"/>
<dbReference type="GO" id="GO:0016887">
    <property type="term" value="F:ATP hydrolysis activity"/>
    <property type="evidence" value="ECO:0007669"/>
    <property type="project" value="InterPro"/>
</dbReference>
<dbReference type="Pfam" id="PF00005">
    <property type="entry name" value="ABC_tran"/>
    <property type="match status" value="1"/>
</dbReference>
<dbReference type="GO" id="GO:0015833">
    <property type="term" value="P:peptide transport"/>
    <property type="evidence" value="ECO:0007669"/>
    <property type="project" value="InterPro"/>
</dbReference>
<dbReference type="PANTHER" id="PTHR43776:SF7">
    <property type="entry name" value="D,D-DIPEPTIDE TRANSPORT ATP-BINDING PROTEIN DDPF-RELATED"/>
    <property type="match status" value="1"/>
</dbReference>
<dbReference type="FunFam" id="3.40.50.300:FF:000016">
    <property type="entry name" value="Oligopeptide ABC transporter ATP-binding component"/>
    <property type="match status" value="1"/>
</dbReference>
<dbReference type="SMART" id="SM00382">
    <property type="entry name" value="AAA"/>
    <property type="match status" value="1"/>
</dbReference>
<evidence type="ECO:0000313" key="6">
    <source>
        <dbReference type="EMBL" id="GEN82484.1"/>
    </source>
</evidence>
<keyword evidence="7" id="KW-1185">Reference proteome</keyword>